<organism evidence="1 2">
    <name type="scientific">Metabacillus hrfriensis</name>
    <dbReference type="NCBI Taxonomy" id="3048891"/>
    <lineage>
        <taxon>Bacteria</taxon>
        <taxon>Bacillati</taxon>
        <taxon>Bacillota</taxon>
        <taxon>Bacilli</taxon>
        <taxon>Bacillales</taxon>
        <taxon>Bacillaceae</taxon>
        <taxon>Metabacillus</taxon>
    </lineage>
</organism>
<name>A0ACD4RAK6_9BACI</name>
<dbReference type="Proteomes" id="UP001226091">
    <property type="component" value="Chromosome"/>
</dbReference>
<protein>
    <submittedName>
        <fullName evidence="1">N-acetylmuramoyl-L-alanine amidase</fullName>
    </submittedName>
</protein>
<accession>A0ACD4RAK6</accession>
<sequence length="235" mass="25950">MKIAIDAGHGYTTSGKRTPDGMREYEFNRAAANEMRDLLAGYENVSILFTHSDTHDVPLKERTDKANAAKADVFVSIHANAFGKGTAWNNVKGIETYAHDSKPQESFALAEAVQKKLIEKTKREDRGVKLANFHVLRETNMTAILIECGFMTNQEEAQALKSAAYRKTCAQAIVEALAAFYKLKKKPAPDPAPAPSPEPEKLYKVQVGAFAEKENAVALANELKNRGYSVIVLYE</sequence>
<proteinExistence type="predicted"/>
<reference evidence="2" key="1">
    <citation type="journal article" date="2025" name="Aquaculture">
        <title>Assessment of the bioflocculant production and safety properties of Metabacillus hrfriensis sp. nov. based on phenotypic and whole-genome sequencing analysis.</title>
        <authorList>
            <person name="Zhang R."/>
            <person name="Zhao Z."/>
            <person name="Luo L."/>
            <person name="Wang S."/>
            <person name="Guo K."/>
            <person name="Xu W."/>
        </authorList>
    </citation>
    <scope>NUCLEOTIDE SEQUENCE [LARGE SCALE GENOMIC DNA]</scope>
    <source>
        <strain evidence="2">CT-WN-B3</strain>
    </source>
</reference>
<evidence type="ECO:0000313" key="2">
    <source>
        <dbReference type="Proteomes" id="UP001226091"/>
    </source>
</evidence>
<gene>
    <name evidence="1" type="ORF">QLQ22_22925</name>
</gene>
<evidence type="ECO:0000313" key="1">
    <source>
        <dbReference type="EMBL" id="WHZ57462.1"/>
    </source>
</evidence>
<dbReference type="EMBL" id="CP126116">
    <property type="protein sequence ID" value="WHZ57462.1"/>
    <property type="molecule type" value="Genomic_DNA"/>
</dbReference>
<keyword evidence="2" id="KW-1185">Reference proteome</keyword>